<comment type="function">
    <text evidence="1">Required for the efficient initiation of filament assembly.</text>
</comment>
<accession>A0A158IR63</accession>
<reference evidence="4" key="1">
    <citation type="submission" date="2016-01" db="EMBL/GenBank/DDBJ databases">
        <authorList>
            <person name="Peeters C."/>
        </authorList>
    </citation>
    <scope>NUCLEOTIDE SEQUENCE [LARGE SCALE GENOMIC DNA]</scope>
    <source>
        <strain evidence="4">LMG 22937</strain>
    </source>
</reference>
<protein>
    <submittedName>
        <fullName evidence="4">Flagella synthesis protein</fullName>
    </submittedName>
</protein>
<comment type="similarity">
    <text evidence="2">Belongs to the FlgN family.</text>
</comment>
<dbReference type="AlphaFoldDB" id="A0A158IR63"/>
<proteinExistence type="inferred from homology"/>
<sequence>MKDALLATVIEELAAVEAFESLLAFEEKALIAASPLDSLPTIIEQKTASTEKIAELEKARDAQLASLGFAAGFVGMEASVVGDERLAEQWKLLRAAATRAKQANNNNGVLIRTRMDYNRRALAELKVAPAKSGFYGPDGRVPGVMGL</sequence>
<dbReference type="GO" id="GO:0044780">
    <property type="term" value="P:bacterial-type flagellum assembly"/>
    <property type="evidence" value="ECO:0007669"/>
    <property type="project" value="InterPro"/>
</dbReference>
<keyword evidence="4" id="KW-0969">Cilium</keyword>
<name>A0A158IR63_9BURK</name>
<evidence type="ECO:0000256" key="3">
    <source>
        <dbReference type="ARBA" id="ARBA00022795"/>
    </source>
</evidence>
<keyword evidence="5" id="KW-1185">Reference proteome</keyword>
<dbReference type="Pfam" id="PF05130">
    <property type="entry name" value="FlgN"/>
    <property type="match status" value="1"/>
</dbReference>
<comment type="caution">
    <text evidence="4">The sequence shown here is derived from an EMBL/GenBank/DDBJ whole genome shotgun (WGS) entry which is preliminary data.</text>
</comment>
<evidence type="ECO:0000313" key="5">
    <source>
        <dbReference type="Proteomes" id="UP000054925"/>
    </source>
</evidence>
<dbReference type="Proteomes" id="UP000054925">
    <property type="component" value="Unassembled WGS sequence"/>
</dbReference>
<dbReference type="OrthoDB" id="8641527at2"/>
<dbReference type="EMBL" id="FCOL02000013">
    <property type="protein sequence ID" value="SAL59134.1"/>
    <property type="molecule type" value="Genomic_DNA"/>
</dbReference>
<organism evidence="4 5">
    <name type="scientific">Caballeronia terrestris</name>
    <dbReference type="NCBI Taxonomy" id="1226301"/>
    <lineage>
        <taxon>Bacteria</taxon>
        <taxon>Pseudomonadati</taxon>
        <taxon>Pseudomonadota</taxon>
        <taxon>Betaproteobacteria</taxon>
        <taxon>Burkholderiales</taxon>
        <taxon>Burkholderiaceae</taxon>
        <taxon>Caballeronia</taxon>
    </lineage>
</organism>
<evidence type="ECO:0000313" key="4">
    <source>
        <dbReference type="EMBL" id="SAL59134.1"/>
    </source>
</evidence>
<dbReference type="SUPFAM" id="SSF140566">
    <property type="entry name" value="FlgN-like"/>
    <property type="match status" value="1"/>
</dbReference>
<keyword evidence="3" id="KW-1005">Bacterial flagellum biogenesis</keyword>
<dbReference type="Gene3D" id="1.20.58.300">
    <property type="entry name" value="FlgN-like"/>
    <property type="match status" value="1"/>
</dbReference>
<evidence type="ECO:0000256" key="1">
    <source>
        <dbReference type="ARBA" id="ARBA00002397"/>
    </source>
</evidence>
<evidence type="ECO:0000256" key="2">
    <source>
        <dbReference type="ARBA" id="ARBA00007703"/>
    </source>
</evidence>
<keyword evidence="4" id="KW-0282">Flagellum</keyword>
<dbReference type="InterPro" id="IPR036679">
    <property type="entry name" value="FlgN-like_sf"/>
</dbReference>
<gene>
    <name evidence="4" type="ORF">AWB67_02810</name>
</gene>
<dbReference type="RefSeq" id="WP_087656817.1">
    <property type="nucleotide sequence ID" value="NZ_FCOL02000013.1"/>
</dbReference>
<dbReference type="InterPro" id="IPR007809">
    <property type="entry name" value="FlgN-like"/>
</dbReference>
<keyword evidence="4" id="KW-0966">Cell projection</keyword>